<dbReference type="AlphaFoldDB" id="S7RLU7"/>
<dbReference type="PANTHER" id="PTHR30613">
    <property type="entry name" value="UNCHARACTERIZED PROTEIN YBIU-RELATED"/>
    <property type="match status" value="1"/>
</dbReference>
<dbReference type="eggNOG" id="ENOG502QUAF">
    <property type="taxonomic scope" value="Eukaryota"/>
</dbReference>
<dbReference type="Gene3D" id="2.60.120.330">
    <property type="entry name" value="B-lactam Antibiotic, Isopenicillin N Synthase, Chain"/>
    <property type="match status" value="1"/>
</dbReference>
<dbReference type="EMBL" id="KB469302">
    <property type="protein sequence ID" value="EPQ55380.1"/>
    <property type="molecule type" value="Genomic_DNA"/>
</dbReference>
<dbReference type="Proteomes" id="UP000030669">
    <property type="component" value="Unassembled WGS sequence"/>
</dbReference>
<dbReference type="PANTHER" id="PTHR30613:SF1">
    <property type="entry name" value="DUF1479 DOMAIN PROTEIN (AFU_ORTHOLOGUE AFUA_5G09280)"/>
    <property type="match status" value="1"/>
</dbReference>
<dbReference type="RefSeq" id="XP_007866510.1">
    <property type="nucleotide sequence ID" value="XM_007868319.1"/>
</dbReference>
<dbReference type="SUPFAM" id="SSF51197">
    <property type="entry name" value="Clavaminate synthase-like"/>
    <property type="match status" value="1"/>
</dbReference>
<dbReference type="KEGG" id="gtr:GLOTRDRAFT_138942"/>
<organism evidence="1 2">
    <name type="scientific">Gloeophyllum trabeum (strain ATCC 11539 / FP-39264 / Madison 617)</name>
    <name type="common">Brown rot fungus</name>
    <dbReference type="NCBI Taxonomy" id="670483"/>
    <lineage>
        <taxon>Eukaryota</taxon>
        <taxon>Fungi</taxon>
        <taxon>Dikarya</taxon>
        <taxon>Basidiomycota</taxon>
        <taxon>Agaricomycotina</taxon>
        <taxon>Agaricomycetes</taxon>
        <taxon>Gloeophyllales</taxon>
        <taxon>Gloeophyllaceae</taxon>
        <taxon>Gloeophyllum</taxon>
    </lineage>
</organism>
<dbReference type="InterPro" id="IPR027443">
    <property type="entry name" value="IPNS-like_sf"/>
</dbReference>
<keyword evidence="2" id="KW-1185">Reference proteome</keyword>
<accession>S7RLU7</accession>
<dbReference type="OrthoDB" id="8249012at2759"/>
<name>S7RLU7_GLOTA</name>
<dbReference type="OMA" id="ISEKWHP"/>
<dbReference type="HOGENOM" id="CLU_011148_0_0_1"/>
<reference evidence="1" key="1">
    <citation type="journal article" date="2012" name="Science">
        <title>The Paleozoic origin of enzymatic lignin decomposition reconstructed from 31 fungal genomes.</title>
        <authorList>
            <person name="Floudas D."/>
            <person name="Binder M."/>
            <person name="Riley R."/>
            <person name="Barry K."/>
            <person name="Blanchette R.A."/>
            <person name="Henrissat B."/>
            <person name="Martinez A.T."/>
            <person name="Otillar R."/>
            <person name="Spatafora J.W."/>
            <person name="Yadav J.S."/>
            <person name="Aerts A."/>
            <person name="Benoit I."/>
            <person name="Boyd A."/>
            <person name="Carlson A."/>
            <person name="Copeland A."/>
            <person name="Coutinho P.M."/>
            <person name="de Vries R.P."/>
            <person name="Ferreira P."/>
            <person name="Findley K."/>
            <person name="Foster B."/>
            <person name="Gaskell J."/>
            <person name="Glotzer D."/>
            <person name="Gorecki P."/>
            <person name="Heitman J."/>
            <person name="Hesse C."/>
            <person name="Hori C."/>
            <person name="Igarashi K."/>
            <person name="Jurgens J.A."/>
            <person name="Kallen N."/>
            <person name="Kersten P."/>
            <person name="Kohler A."/>
            <person name="Kuees U."/>
            <person name="Kumar T.K.A."/>
            <person name="Kuo A."/>
            <person name="LaButti K."/>
            <person name="Larrondo L.F."/>
            <person name="Lindquist E."/>
            <person name="Ling A."/>
            <person name="Lombard V."/>
            <person name="Lucas S."/>
            <person name="Lundell T."/>
            <person name="Martin R."/>
            <person name="McLaughlin D.J."/>
            <person name="Morgenstern I."/>
            <person name="Morin E."/>
            <person name="Murat C."/>
            <person name="Nagy L.G."/>
            <person name="Nolan M."/>
            <person name="Ohm R.A."/>
            <person name="Patyshakuliyeva A."/>
            <person name="Rokas A."/>
            <person name="Ruiz-Duenas F.J."/>
            <person name="Sabat G."/>
            <person name="Salamov A."/>
            <person name="Samejima M."/>
            <person name="Schmutz J."/>
            <person name="Slot J.C."/>
            <person name="St John F."/>
            <person name="Stenlid J."/>
            <person name="Sun H."/>
            <person name="Sun S."/>
            <person name="Syed K."/>
            <person name="Tsang A."/>
            <person name="Wiebenga A."/>
            <person name="Young D."/>
            <person name="Pisabarro A."/>
            <person name="Eastwood D.C."/>
            <person name="Martin F."/>
            <person name="Cullen D."/>
            <person name="Grigoriev I.V."/>
            <person name="Hibbett D.S."/>
        </authorList>
    </citation>
    <scope>NUCLEOTIDE SEQUENCE [LARGE SCALE GENOMIC DNA]</scope>
    <source>
        <strain evidence="1">ATCC 11539</strain>
    </source>
</reference>
<protein>
    <submittedName>
        <fullName evidence="1">DUF1479-domain-containing protein</fullName>
    </submittedName>
</protein>
<sequence length="476" mass="52802">MAPIAARWLATAAPMGGGSQRKEGSIADVFASLSDTAEPFPARFAELKKQLWKDELVESWRQVLRDLKEEVEVIAQKQQDAIPQVSFREMEKGLSANQIAAVKKAGSEALAWKQSIIDYASANKPLVKGFPPDNIQFFELYNSPAQIQARTHPALIKTQTFLLSLWHTSNPSSPVSLTTPISYFDRLRIRYPDPKDDWGTRGLGPHIDGGSIERWEDPGFRSCFGRILEGGDRWRLHDPFDATPRLSAKQDLYEAPNQCTVFRAWQGWTSISTTGPGEGTLRVLPMLSLSTAYILLRPFFKPTQFIASSDGKNVPSLEADDWVPDLESPEFPGSRLGKTQEMNVGTHPHLQLARTMVSVPTVEPGDQVYWHCDGVHAVESRHAGKGDSSVMYIPAVPLTLYNAQYLDKQREAFLLGLPPSDFPGGEGESRFKGRAIPEDVRNVEGCRILGLAPFDVPQDATEGARMVIEEANSILF</sequence>
<proteinExistence type="predicted"/>
<evidence type="ECO:0000313" key="1">
    <source>
        <dbReference type="EMBL" id="EPQ55380.1"/>
    </source>
</evidence>
<gene>
    <name evidence="1" type="ORF">GLOTRDRAFT_138942</name>
</gene>
<evidence type="ECO:0000313" key="2">
    <source>
        <dbReference type="Proteomes" id="UP000030669"/>
    </source>
</evidence>
<dbReference type="GeneID" id="19304119"/>
<dbReference type="Pfam" id="PF07350">
    <property type="entry name" value="Gig2-like"/>
    <property type="match status" value="1"/>
</dbReference>
<dbReference type="InterPro" id="IPR010856">
    <property type="entry name" value="Gig2-like"/>
</dbReference>